<keyword evidence="5 6" id="KW-0472">Membrane</keyword>
<dbReference type="RefSeq" id="WP_085493682.1">
    <property type="nucleotide sequence ID" value="NZ_FXAZ01000001.1"/>
</dbReference>
<comment type="subcellular location">
    <subcellularLocation>
        <location evidence="1">Cell membrane</location>
        <topology evidence="1">Multi-pass membrane protein</topology>
    </subcellularLocation>
</comment>
<feature type="transmembrane region" description="Helical" evidence="6">
    <location>
        <begin position="45"/>
        <end position="65"/>
    </location>
</feature>
<sequence length="337" mass="36418">METSYRDKLLQFAFRYGAIIVILGVFAFFAIKLEYFFSGSNIADILRSISIVTFIAIGVTFSLIVDGFDLSVGSTVSLTTVVTASLMVWYEMPLFIVIIVPLLIGACVGLINSFFIVRFKIPDLLATLAVMYIVAGIHKTYTKGYSIYNNMQMTDGTKAPGVMSNAFLTIGQGEFYVGNFTVPIPVILMLLAVAAAHIFLAYTRFGRQMYMTGGNEEAARLSGIKVKRVRTWAYVLSGICAAVGGILFASRVGTGQIDAGAPLLMEAVAAVFVGFSVFGAGKPNVLGTFIGSVLIGVLVNGLTMMNLQYYTHDIIKGTVLILALAVTFYVVKKRRAA</sequence>
<keyword evidence="4 6" id="KW-1133">Transmembrane helix</keyword>
<dbReference type="GO" id="GO:0005886">
    <property type="term" value="C:plasma membrane"/>
    <property type="evidence" value="ECO:0007669"/>
    <property type="project" value="UniProtKB-SubCell"/>
</dbReference>
<feature type="transmembrane region" description="Helical" evidence="6">
    <location>
        <begin position="72"/>
        <end position="90"/>
    </location>
</feature>
<evidence type="ECO:0000256" key="1">
    <source>
        <dbReference type="ARBA" id="ARBA00004651"/>
    </source>
</evidence>
<dbReference type="EMBL" id="FXAZ01000001">
    <property type="protein sequence ID" value="SMG26892.1"/>
    <property type="molecule type" value="Genomic_DNA"/>
</dbReference>
<dbReference type="Pfam" id="PF02653">
    <property type="entry name" value="BPD_transp_2"/>
    <property type="match status" value="1"/>
</dbReference>
<feature type="transmembrane region" description="Helical" evidence="6">
    <location>
        <begin position="232"/>
        <end position="253"/>
    </location>
</feature>
<evidence type="ECO:0000256" key="6">
    <source>
        <dbReference type="SAM" id="Phobius"/>
    </source>
</evidence>
<feature type="transmembrane region" description="Helical" evidence="6">
    <location>
        <begin position="259"/>
        <end position="278"/>
    </location>
</feature>
<keyword evidence="8" id="KW-1185">Reference proteome</keyword>
<organism evidence="7 8">
    <name type="scientific">Paenibacillus aquistagni</name>
    <dbReference type="NCBI Taxonomy" id="1852522"/>
    <lineage>
        <taxon>Bacteria</taxon>
        <taxon>Bacillati</taxon>
        <taxon>Bacillota</taxon>
        <taxon>Bacilli</taxon>
        <taxon>Bacillales</taxon>
        <taxon>Paenibacillaceae</taxon>
        <taxon>Paenibacillus</taxon>
    </lineage>
</organism>
<evidence type="ECO:0000256" key="4">
    <source>
        <dbReference type="ARBA" id="ARBA00022989"/>
    </source>
</evidence>
<feature type="transmembrane region" description="Helical" evidence="6">
    <location>
        <begin position="124"/>
        <end position="141"/>
    </location>
</feature>
<dbReference type="CDD" id="cd06579">
    <property type="entry name" value="TM_PBP1_transp_AraH_like"/>
    <property type="match status" value="1"/>
</dbReference>
<feature type="transmembrane region" description="Helical" evidence="6">
    <location>
        <begin position="12"/>
        <end position="33"/>
    </location>
</feature>
<evidence type="ECO:0000313" key="7">
    <source>
        <dbReference type="EMBL" id="SMG26892.1"/>
    </source>
</evidence>
<dbReference type="GO" id="GO:0022857">
    <property type="term" value="F:transmembrane transporter activity"/>
    <property type="evidence" value="ECO:0007669"/>
    <property type="project" value="InterPro"/>
</dbReference>
<dbReference type="InterPro" id="IPR001851">
    <property type="entry name" value="ABC_transp_permease"/>
</dbReference>
<dbReference type="PANTHER" id="PTHR32196:SF72">
    <property type="entry name" value="RIBOSE IMPORT PERMEASE PROTEIN RBSC"/>
    <property type="match status" value="1"/>
</dbReference>
<feature type="transmembrane region" description="Helical" evidence="6">
    <location>
        <begin position="314"/>
        <end position="331"/>
    </location>
</feature>
<dbReference type="PANTHER" id="PTHR32196">
    <property type="entry name" value="ABC TRANSPORTER PERMEASE PROTEIN YPHD-RELATED-RELATED"/>
    <property type="match status" value="1"/>
</dbReference>
<feature type="transmembrane region" description="Helical" evidence="6">
    <location>
        <begin position="285"/>
        <end position="302"/>
    </location>
</feature>
<dbReference type="STRING" id="1852522.SAMN06295960_1551"/>
<gene>
    <name evidence="7" type="ORF">SAMN06295960_1551</name>
</gene>
<keyword evidence="2" id="KW-1003">Cell membrane</keyword>
<reference evidence="7 8" key="1">
    <citation type="submission" date="2017-04" db="EMBL/GenBank/DDBJ databases">
        <authorList>
            <person name="Afonso C.L."/>
            <person name="Miller P.J."/>
            <person name="Scott M.A."/>
            <person name="Spackman E."/>
            <person name="Goraichik I."/>
            <person name="Dimitrov K.M."/>
            <person name="Suarez D.L."/>
            <person name="Swayne D.E."/>
        </authorList>
    </citation>
    <scope>NUCLEOTIDE SEQUENCE [LARGE SCALE GENOMIC DNA]</scope>
    <source>
        <strain evidence="7 8">11</strain>
    </source>
</reference>
<evidence type="ECO:0000256" key="3">
    <source>
        <dbReference type="ARBA" id="ARBA00022692"/>
    </source>
</evidence>
<keyword evidence="3 6" id="KW-0812">Transmembrane</keyword>
<evidence type="ECO:0000256" key="2">
    <source>
        <dbReference type="ARBA" id="ARBA00022475"/>
    </source>
</evidence>
<dbReference type="Proteomes" id="UP000193834">
    <property type="component" value="Unassembled WGS sequence"/>
</dbReference>
<evidence type="ECO:0000256" key="5">
    <source>
        <dbReference type="ARBA" id="ARBA00023136"/>
    </source>
</evidence>
<feature type="transmembrane region" description="Helical" evidence="6">
    <location>
        <begin position="96"/>
        <end position="117"/>
    </location>
</feature>
<proteinExistence type="predicted"/>
<evidence type="ECO:0000313" key="8">
    <source>
        <dbReference type="Proteomes" id="UP000193834"/>
    </source>
</evidence>
<dbReference type="AlphaFoldDB" id="A0A1X7JGS9"/>
<protein>
    <submittedName>
        <fullName evidence="7">Monosaccharide ABC transporter membrane protein, CUT2 family</fullName>
    </submittedName>
</protein>
<accession>A0A1X7JGS9</accession>
<feature type="transmembrane region" description="Helical" evidence="6">
    <location>
        <begin position="182"/>
        <end position="202"/>
    </location>
</feature>
<name>A0A1X7JGS9_9BACL</name>
<dbReference type="OrthoDB" id="9815820at2"/>